<comment type="caution">
    <text evidence="2">The sequence shown here is derived from an EMBL/GenBank/DDBJ whole genome shotgun (WGS) entry which is preliminary data.</text>
</comment>
<name>A0A1Z5JDI2_FISSO</name>
<keyword evidence="1" id="KW-1133">Transmembrane helix</keyword>
<organism evidence="2 3">
    <name type="scientific">Fistulifera solaris</name>
    <name type="common">Oleaginous diatom</name>
    <dbReference type="NCBI Taxonomy" id="1519565"/>
    <lineage>
        <taxon>Eukaryota</taxon>
        <taxon>Sar</taxon>
        <taxon>Stramenopiles</taxon>
        <taxon>Ochrophyta</taxon>
        <taxon>Bacillariophyta</taxon>
        <taxon>Bacillariophyceae</taxon>
        <taxon>Bacillariophycidae</taxon>
        <taxon>Naviculales</taxon>
        <taxon>Naviculaceae</taxon>
        <taxon>Fistulifera</taxon>
    </lineage>
</organism>
<keyword evidence="3" id="KW-1185">Reference proteome</keyword>
<dbReference type="EMBL" id="BDSP01000048">
    <property type="protein sequence ID" value="GAX12064.1"/>
    <property type="molecule type" value="Genomic_DNA"/>
</dbReference>
<keyword evidence="1" id="KW-0472">Membrane</keyword>
<keyword evidence="1" id="KW-0812">Transmembrane</keyword>
<proteinExistence type="predicted"/>
<dbReference type="AlphaFoldDB" id="A0A1Z5JDI2"/>
<evidence type="ECO:0000313" key="2">
    <source>
        <dbReference type="EMBL" id="GAX12064.1"/>
    </source>
</evidence>
<dbReference type="Proteomes" id="UP000198406">
    <property type="component" value="Unassembled WGS sequence"/>
</dbReference>
<feature type="transmembrane region" description="Helical" evidence="1">
    <location>
        <begin position="495"/>
        <end position="513"/>
    </location>
</feature>
<sequence length="549" mass="61605">MAENDRQLFSLSQETLEVPLYEPTFNWANAMTIDLDIAKMSELMAKGTFDDFMKAKQVYEFGAFAWPYAEMQIDGGSPVEVKKGTPVTGYTMLNDPVHGYVLEHVKPRQGKFKIEYDIDSLSKQSATSQCSVGGNPNPNFRNCFTEKGAIRVDGIKEPLHYEYNKEVDNRNFRTIQRLSTLAGSKMKMCANCQYFHDFKKANDYFQLPSYADAWITAALTGTAVEIPEGGRGGADFSTFSFSSRAHAVEYAASYMAVTQFVLREMEEAFYTCQADCDNGTKCFETALHHVDTAVAFYTGSLVHTKGEDKGILLYSLANRMCTKFKTCGKNGNSNYGTSVVNKQIFEEFHKSQQAALHDQCPTVRQAKEAIAHKINVPLIQATLEAAYKRDSITGKDSSQEEEEEAIGATLAATVEPLVAACNQADSQLIHDNLKTGADSTSFLDVKRALERNYKCMGVTCEMIGALHNSRTGKPYPGAEACVTPSEMKEKLKTHLPWASITFVLLVIFSWWSYKKMQAKWNERKRRLKRIDEMNDLSDSDDEDEHMIFT</sequence>
<gene>
    <name evidence="2" type="ORF">FisN_8Lh166</name>
</gene>
<reference evidence="2 3" key="1">
    <citation type="journal article" date="2015" name="Plant Cell">
        <title>Oil accumulation by the oleaginous diatom Fistulifera solaris as revealed by the genome and transcriptome.</title>
        <authorList>
            <person name="Tanaka T."/>
            <person name="Maeda Y."/>
            <person name="Veluchamy A."/>
            <person name="Tanaka M."/>
            <person name="Abida H."/>
            <person name="Marechal E."/>
            <person name="Bowler C."/>
            <person name="Muto M."/>
            <person name="Sunaga Y."/>
            <person name="Tanaka M."/>
            <person name="Yoshino T."/>
            <person name="Taniguchi T."/>
            <person name="Fukuda Y."/>
            <person name="Nemoto M."/>
            <person name="Matsumoto M."/>
            <person name="Wong P.S."/>
            <person name="Aburatani S."/>
            <person name="Fujibuchi W."/>
        </authorList>
    </citation>
    <scope>NUCLEOTIDE SEQUENCE [LARGE SCALE GENOMIC DNA]</scope>
    <source>
        <strain evidence="2 3">JPCC DA0580</strain>
    </source>
</reference>
<dbReference type="InParanoid" id="A0A1Z5JDI2"/>
<protein>
    <submittedName>
        <fullName evidence="2">Uncharacterized protein</fullName>
    </submittedName>
</protein>
<accession>A0A1Z5JDI2</accession>
<evidence type="ECO:0000256" key="1">
    <source>
        <dbReference type="SAM" id="Phobius"/>
    </source>
</evidence>
<dbReference type="OrthoDB" id="436015at2759"/>
<evidence type="ECO:0000313" key="3">
    <source>
        <dbReference type="Proteomes" id="UP000198406"/>
    </source>
</evidence>